<dbReference type="NCBIfam" id="TIGR03988">
    <property type="entry name" value="antisig_RsrA"/>
    <property type="match status" value="1"/>
</dbReference>
<dbReference type="Pfam" id="PF13490">
    <property type="entry name" value="zf-HC2"/>
    <property type="match status" value="1"/>
</dbReference>
<name>A0A934ICW6_9MICO</name>
<evidence type="ECO:0000313" key="3">
    <source>
        <dbReference type="Proteomes" id="UP000602087"/>
    </source>
</evidence>
<proteinExistence type="predicted"/>
<evidence type="ECO:0000313" key="2">
    <source>
        <dbReference type="EMBL" id="MBI9116047.1"/>
    </source>
</evidence>
<dbReference type="InterPro" id="IPR024020">
    <property type="entry name" value="Anit_sigma_mycothiol_RsrA"/>
</dbReference>
<protein>
    <submittedName>
        <fullName evidence="2">Mycothiol system anti-sigma-R factor</fullName>
    </submittedName>
</protein>
<organism evidence="2 3">
    <name type="scientific">Sanguibacter suaedae</name>
    <dbReference type="NCBI Taxonomy" id="2795737"/>
    <lineage>
        <taxon>Bacteria</taxon>
        <taxon>Bacillati</taxon>
        <taxon>Actinomycetota</taxon>
        <taxon>Actinomycetes</taxon>
        <taxon>Micrococcales</taxon>
        <taxon>Sanguibacteraceae</taxon>
        <taxon>Sanguibacter</taxon>
    </lineage>
</organism>
<sequence length="90" mass="10207">MSAQDDSCDSIVEHLYEYLDSEMTPEDTARMREHVAECSPCLAELGIDEMVKRLLRRSCAERAPEHLRIAIHMQISTTSTSRPATELDGR</sequence>
<comment type="caution">
    <text evidence="2">The sequence shown here is derived from an EMBL/GenBank/DDBJ whole genome shotgun (WGS) entry which is preliminary data.</text>
</comment>
<dbReference type="RefSeq" id="WP_198734615.1">
    <property type="nucleotide sequence ID" value="NZ_JAEINH010000014.1"/>
</dbReference>
<evidence type="ECO:0000259" key="1">
    <source>
        <dbReference type="Pfam" id="PF13490"/>
    </source>
</evidence>
<reference evidence="2" key="1">
    <citation type="submission" date="2020-12" db="EMBL/GenBank/DDBJ databases">
        <title>Sanguibacter suaedae sp. nov., isolated from Suaeda aralocaspica.</title>
        <authorList>
            <person name="Ma Q."/>
        </authorList>
    </citation>
    <scope>NUCLEOTIDE SEQUENCE</scope>
    <source>
        <strain evidence="2">YZGR15</strain>
    </source>
</reference>
<dbReference type="EMBL" id="JAEINH010000014">
    <property type="protein sequence ID" value="MBI9116047.1"/>
    <property type="molecule type" value="Genomic_DNA"/>
</dbReference>
<keyword evidence="3" id="KW-1185">Reference proteome</keyword>
<accession>A0A934ICW6</accession>
<gene>
    <name evidence="2" type="ORF">JAV76_13590</name>
</gene>
<feature type="domain" description="Putative zinc-finger" evidence="1">
    <location>
        <begin position="8"/>
        <end position="41"/>
    </location>
</feature>
<dbReference type="InterPro" id="IPR027383">
    <property type="entry name" value="Znf_put"/>
</dbReference>
<dbReference type="AlphaFoldDB" id="A0A934ICW6"/>
<dbReference type="Proteomes" id="UP000602087">
    <property type="component" value="Unassembled WGS sequence"/>
</dbReference>